<proteinExistence type="predicted"/>
<dbReference type="SUPFAM" id="SSF52833">
    <property type="entry name" value="Thioredoxin-like"/>
    <property type="match status" value="1"/>
</dbReference>
<gene>
    <name evidence="1" type="ORF">J2S19_002519</name>
</gene>
<organism evidence="1 2">
    <name type="scientific">Metabacillus malikii</name>
    <dbReference type="NCBI Taxonomy" id="1504265"/>
    <lineage>
        <taxon>Bacteria</taxon>
        <taxon>Bacillati</taxon>
        <taxon>Bacillota</taxon>
        <taxon>Bacilli</taxon>
        <taxon>Bacillales</taxon>
        <taxon>Bacillaceae</taxon>
        <taxon>Metabacillus</taxon>
    </lineage>
</organism>
<name>A0ABT9ZG28_9BACI</name>
<evidence type="ECO:0000313" key="2">
    <source>
        <dbReference type="Proteomes" id="UP001234495"/>
    </source>
</evidence>
<dbReference type="Proteomes" id="UP001234495">
    <property type="component" value="Unassembled WGS sequence"/>
</dbReference>
<protein>
    <recommendedName>
        <fullName evidence="3">Thioredoxin</fullName>
    </recommendedName>
</protein>
<accession>A0ABT9ZG28</accession>
<dbReference type="Gene3D" id="3.40.30.10">
    <property type="entry name" value="Glutaredoxin"/>
    <property type="match status" value="1"/>
</dbReference>
<comment type="caution">
    <text evidence="1">The sequence shown here is derived from an EMBL/GenBank/DDBJ whole genome shotgun (WGS) entry which is preliminary data.</text>
</comment>
<dbReference type="Pfam" id="PF14595">
    <property type="entry name" value="Thioredoxin_9"/>
    <property type="match status" value="1"/>
</dbReference>
<dbReference type="EMBL" id="JAUSUD010000011">
    <property type="protein sequence ID" value="MDQ0231236.1"/>
    <property type="molecule type" value="Genomic_DNA"/>
</dbReference>
<evidence type="ECO:0000313" key="1">
    <source>
        <dbReference type="EMBL" id="MDQ0231236.1"/>
    </source>
</evidence>
<evidence type="ECO:0008006" key="3">
    <source>
        <dbReference type="Google" id="ProtNLM"/>
    </source>
</evidence>
<sequence length="183" mass="21757">MNLKQWFNKGMTYEQYQQHMQVNKDEMLSIYERFTIDESLQQDIKKMSMKQIDVIVITEDWCGDALVNIPILMKIAAETNMKVRFILRDENLELMDQYLTNGTARAIPIFIFIDSNGNEQAVWGPRADYIQQIVDAERNKLPAKESSDYKERQDEMIKNLKERYMEDEQLWNIISQSIFSRLL</sequence>
<dbReference type="InterPro" id="IPR036249">
    <property type="entry name" value="Thioredoxin-like_sf"/>
</dbReference>
<keyword evidence="2" id="KW-1185">Reference proteome</keyword>
<dbReference type="RefSeq" id="WP_307341820.1">
    <property type="nucleotide sequence ID" value="NZ_JAUSUD010000011.1"/>
</dbReference>
<reference evidence="1 2" key="1">
    <citation type="submission" date="2023-07" db="EMBL/GenBank/DDBJ databases">
        <title>Genomic Encyclopedia of Type Strains, Phase IV (KMG-IV): sequencing the most valuable type-strain genomes for metagenomic binning, comparative biology and taxonomic classification.</title>
        <authorList>
            <person name="Goeker M."/>
        </authorList>
    </citation>
    <scope>NUCLEOTIDE SEQUENCE [LARGE SCALE GENOMIC DNA]</scope>
    <source>
        <strain evidence="1 2">DSM 29005</strain>
    </source>
</reference>